<name>A0ABX0U8I3_9FLAO</name>
<organism evidence="1 2">
    <name type="scientific">Wenyingzhuangia heitensis</name>
    <dbReference type="NCBI Taxonomy" id="1487859"/>
    <lineage>
        <taxon>Bacteria</taxon>
        <taxon>Pseudomonadati</taxon>
        <taxon>Bacteroidota</taxon>
        <taxon>Flavobacteriia</taxon>
        <taxon>Flavobacteriales</taxon>
        <taxon>Flavobacteriaceae</taxon>
        <taxon>Wenyingzhuangia</taxon>
    </lineage>
</organism>
<dbReference type="EMBL" id="JAASQL010000001">
    <property type="protein sequence ID" value="NIJ45148.1"/>
    <property type="molecule type" value="Genomic_DNA"/>
</dbReference>
<evidence type="ECO:0000313" key="2">
    <source>
        <dbReference type="Proteomes" id="UP000745859"/>
    </source>
</evidence>
<keyword evidence="2" id="KW-1185">Reference proteome</keyword>
<evidence type="ECO:0000313" key="1">
    <source>
        <dbReference type="EMBL" id="NIJ45148.1"/>
    </source>
</evidence>
<reference evidence="1 2" key="1">
    <citation type="submission" date="2020-03" db="EMBL/GenBank/DDBJ databases">
        <title>Genomic Encyclopedia of Type Strains, Phase IV (KMG-IV): sequencing the most valuable type-strain genomes for metagenomic binning, comparative biology and taxonomic classification.</title>
        <authorList>
            <person name="Goeker M."/>
        </authorList>
    </citation>
    <scope>NUCLEOTIDE SEQUENCE [LARGE SCALE GENOMIC DNA]</scope>
    <source>
        <strain evidence="1 2">DSM 101599</strain>
    </source>
</reference>
<accession>A0ABX0U8I3</accession>
<protein>
    <submittedName>
        <fullName evidence="1">Uncharacterized protein</fullName>
    </submittedName>
</protein>
<sequence length="244" mass="28250">MNPSKTSKLLNSQKLKKVSIKNVICPDQKVDTLATDNKGFLIKKTFNNWQRKTNLNSSNHRIILVLESPHIEEFKNSIGPAKGITGKNIANYISMVLGNSILSPNTNYDLILMNAIQYQCSMGVKPIYFRTLAFIHLWFDGGKRDFIYRIINLKLKKDDVLINACTKGNISNCKEYYKKTLTKKNIKLILKIKRSLNFNKKNNYLKGLINDIYYLFKNKIPCKCYETNHPSSWYNSNSRLIKKL</sequence>
<dbReference type="RefSeq" id="WP_167186457.1">
    <property type="nucleotide sequence ID" value="NZ_JAASQL010000001.1"/>
</dbReference>
<comment type="caution">
    <text evidence="1">The sequence shown here is derived from an EMBL/GenBank/DDBJ whole genome shotgun (WGS) entry which is preliminary data.</text>
</comment>
<gene>
    <name evidence="1" type="ORF">FHR24_001587</name>
</gene>
<proteinExistence type="predicted"/>
<dbReference type="Proteomes" id="UP000745859">
    <property type="component" value="Unassembled WGS sequence"/>
</dbReference>